<evidence type="ECO:0000313" key="1">
    <source>
        <dbReference type="EMBL" id="ASU34823.1"/>
    </source>
</evidence>
<dbReference type="EMBL" id="CP022743">
    <property type="protein sequence ID" value="ASU34823.1"/>
    <property type="molecule type" value="Genomic_DNA"/>
</dbReference>
<sequence length="144" mass="16532">MNVRAIDYITEDFYESLSFQDGEMPDLENVSGLFYADGLLVNNSFGKPIAFTASSFTQSLESQIAEGTLLQFMQRELYSKTEIFGKVAQRLSVYEYSFADHEIDNLPRGINYIQFVLVDDSWRITSMAWSDENENYQIPAEYLG</sequence>
<evidence type="ECO:0008006" key="3">
    <source>
        <dbReference type="Google" id="ProtNLM"/>
    </source>
</evidence>
<name>A0A223NY90_9SPHI</name>
<evidence type="ECO:0000313" key="2">
    <source>
        <dbReference type="Proteomes" id="UP000215002"/>
    </source>
</evidence>
<proteinExistence type="predicted"/>
<gene>
    <name evidence="1" type="ORF">MuYL_2936</name>
</gene>
<dbReference type="Proteomes" id="UP000215002">
    <property type="component" value="Chromosome"/>
</dbReference>
<dbReference type="KEGG" id="muc:MuYL_2936"/>
<reference evidence="1 2" key="1">
    <citation type="submission" date="2017-08" db="EMBL/GenBank/DDBJ databases">
        <title>Complete genome sequence of Mucilaginibacter sp. strain BJC16-A31.</title>
        <authorList>
            <consortium name="Henan University of Science and Technology"/>
            <person name="You X."/>
        </authorList>
    </citation>
    <scope>NUCLEOTIDE SEQUENCE [LARGE SCALE GENOMIC DNA]</scope>
    <source>
        <strain evidence="1 2">BJC16-A31</strain>
    </source>
</reference>
<dbReference type="OrthoDB" id="9798081at2"/>
<dbReference type="RefSeq" id="WP_094571122.1">
    <property type="nucleotide sequence ID" value="NZ_CP022743.1"/>
</dbReference>
<organism evidence="1 2">
    <name type="scientific">Mucilaginibacter xinganensis</name>
    <dbReference type="NCBI Taxonomy" id="1234841"/>
    <lineage>
        <taxon>Bacteria</taxon>
        <taxon>Pseudomonadati</taxon>
        <taxon>Bacteroidota</taxon>
        <taxon>Sphingobacteriia</taxon>
        <taxon>Sphingobacteriales</taxon>
        <taxon>Sphingobacteriaceae</taxon>
        <taxon>Mucilaginibacter</taxon>
    </lineage>
</organism>
<keyword evidence="2" id="KW-1185">Reference proteome</keyword>
<protein>
    <recommendedName>
        <fullName evidence="3">Nuclear transport factor 2 family protein</fullName>
    </recommendedName>
</protein>
<accession>A0A223NY90</accession>
<dbReference type="AlphaFoldDB" id="A0A223NY90"/>